<protein>
    <submittedName>
        <fullName evidence="1">Uncharacterized protein</fullName>
    </submittedName>
</protein>
<dbReference type="OrthoDB" id="5914309at2759"/>
<reference evidence="1 2" key="1">
    <citation type="submission" date="2015-01" db="EMBL/GenBank/DDBJ databases">
        <title>Evolution of Trichinella species and genotypes.</title>
        <authorList>
            <person name="Korhonen P.K."/>
            <person name="Edoardo P."/>
            <person name="Giuseppe L.R."/>
            <person name="Gasser R.B."/>
        </authorList>
    </citation>
    <scope>NUCLEOTIDE SEQUENCE [LARGE SCALE GENOMIC DNA]</scope>
    <source>
        <strain evidence="1">ISS3</strain>
    </source>
</reference>
<evidence type="ECO:0000313" key="2">
    <source>
        <dbReference type="Proteomes" id="UP000054776"/>
    </source>
</evidence>
<comment type="caution">
    <text evidence="1">The sequence shown here is derived from an EMBL/GenBank/DDBJ whole genome shotgun (WGS) entry which is preliminary data.</text>
</comment>
<accession>A0A0V1B449</accession>
<organism evidence="1 2">
    <name type="scientific">Trichinella spiralis</name>
    <name type="common">Trichina worm</name>
    <dbReference type="NCBI Taxonomy" id="6334"/>
    <lineage>
        <taxon>Eukaryota</taxon>
        <taxon>Metazoa</taxon>
        <taxon>Ecdysozoa</taxon>
        <taxon>Nematoda</taxon>
        <taxon>Enoplea</taxon>
        <taxon>Dorylaimia</taxon>
        <taxon>Trichinellida</taxon>
        <taxon>Trichinellidae</taxon>
        <taxon>Trichinella</taxon>
    </lineage>
</organism>
<gene>
    <name evidence="1" type="ORF">T01_6378</name>
</gene>
<dbReference type="AlphaFoldDB" id="A0A0V1B449"/>
<name>A0A0V1B449_TRISP</name>
<keyword evidence="2" id="KW-1185">Reference proteome</keyword>
<dbReference type="EMBL" id="JYDH01000110">
    <property type="protein sequence ID" value="KRY31806.1"/>
    <property type="molecule type" value="Genomic_DNA"/>
</dbReference>
<evidence type="ECO:0000313" key="1">
    <source>
        <dbReference type="EMBL" id="KRY31806.1"/>
    </source>
</evidence>
<sequence>MAGNNCYTWVTNSQVPRLTQTYIGCSTNSHVIFSAITPDVLPLFYVFSEYGCANNMAPTRGLASICFSTTVGCDRQRRGFSASIAFDVLPHLIV</sequence>
<dbReference type="Proteomes" id="UP000054776">
    <property type="component" value="Unassembled WGS sequence"/>
</dbReference>
<dbReference type="InParanoid" id="A0A0V1B449"/>
<proteinExistence type="predicted"/>